<dbReference type="EMBL" id="MCFK01009425">
    <property type="protein sequence ID" value="RKF54881.1"/>
    <property type="molecule type" value="Genomic_DNA"/>
</dbReference>
<organism evidence="1 2">
    <name type="scientific">Erysiphe neolycopersici</name>
    <dbReference type="NCBI Taxonomy" id="212602"/>
    <lineage>
        <taxon>Eukaryota</taxon>
        <taxon>Fungi</taxon>
        <taxon>Dikarya</taxon>
        <taxon>Ascomycota</taxon>
        <taxon>Pezizomycotina</taxon>
        <taxon>Leotiomycetes</taxon>
        <taxon>Erysiphales</taxon>
        <taxon>Erysiphaceae</taxon>
        <taxon>Erysiphe</taxon>
    </lineage>
</organism>
<dbReference type="AlphaFoldDB" id="A0A420HBS6"/>
<name>A0A420HBS6_9PEZI</name>
<evidence type="ECO:0000313" key="1">
    <source>
        <dbReference type="EMBL" id="RKF54881.1"/>
    </source>
</evidence>
<accession>A0A420HBS6</accession>
<protein>
    <submittedName>
        <fullName evidence="1">Uncharacterized protein</fullName>
    </submittedName>
</protein>
<reference evidence="1 2" key="1">
    <citation type="journal article" date="2018" name="BMC Genomics">
        <title>Comparative genome analyses reveal sequence features reflecting distinct modes of host-adaptation between dicot and monocot powdery mildew.</title>
        <authorList>
            <person name="Wu Y."/>
            <person name="Ma X."/>
            <person name="Pan Z."/>
            <person name="Kale S.D."/>
            <person name="Song Y."/>
            <person name="King H."/>
            <person name="Zhang Q."/>
            <person name="Presley C."/>
            <person name="Deng X."/>
            <person name="Wei C.I."/>
            <person name="Xiao S."/>
        </authorList>
    </citation>
    <scope>NUCLEOTIDE SEQUENCE [LARGE SCALE GENOMIC DNA]</scope>
    <source>
        <strain evidence="1">UMSG2</strain>
    </source>
</reference>
<sequence length="65" mass="7420">MSKTDDPGETCVKHVLQPLEENLDLSIAAAPYTIRLNIEGGVSRDFQQEKKCRTKRLSFDVSFHR</sequence>
<proteinExistence type="predicted"/>
<keyword evidence="2" id="KW-1185">Reference proteome</keyword>
<comment type="caution">
    <text evidence="1">The sequence shown here is derived from an EMBL/GenBank/DDBJ whole genome shotgun (WGS) entry which is preliminary data.</text>
</comment>
<dbReference type="Proteomes" id="UP000286134">
    <property type="component" value="Unassembled WGS sequence"/>
</dbReference>
<evidence type="ECO:0000313" key="2">
    <source>
        <dbReference type="Proteomes" id="UP000286134"/>
    </source>
</evidence>
<gene>
    <name evidence="1" type="ORF">OnM2_094048</name>
</gene>